<sequence>MSNVIVQSVKGLMNNAEIKKKFADMLGERVQGFFVSVSNCVSNNDLLQKADANSVIMAAAVAASLDLPIDPNLGFAYIVPYNNKVKGTNGQPDTWKTVAQFQLGYRGLIQLSQRSGQFKTINVSDVREGEIEMEDFLTGEITFAWLPRAERLKLPVIGYVAYFRLLNGFEKSFYMSKEEADAHGKKYSQTSKKGYGLWKDDFDSMAKKTVVKMLLSKFAPLSIQMQRAVIADQGVVKDVNNDAIDVDYVDNAPDSLNIANIESEKQAERIAEHILKA</sequence>
<reference evidence="1 2" key="1">
    <citation type="submission" date="2019-05" db="EMBL/GenBank/DDBJ databases">
        <authorList>
            <person name="Qu J.-H."/>
        </authorList>
    </citation>
    <scope>NUCLEOTIDE SEQUENCE [LARGE SCALE GENOMIC DNA]</scope>
    <source>
        <strain evidence="1 2">NS28</strain>
    </source>
</reference>
<dbReference type="Proteomes" id="UP000323994">
    <property type="component" value="Unassembled WGS sequence"/>
</dbReference>
<comment type="caution">
    <text evidence="1">The sequence shown here is derived from an EMBL/GenBank/DDBJ whole genome shotgun (WGS) entry which is preliminary data.</text>
</comment>
<dbReference type="OrthoDB" id="1045432at2"/>
<dbReference type="Pfam" id="PF03837">
    <property type="entry name" value="RecT"/>
    <property type="match status" value="1"/>
</dbReference>
<keyword evidence="2" id="KW-1185">Reference proteome</keyword>
<dbReference type="RefSeq" id="WP_139012954.1">
    <property type="nucleotide sequence ID" value="NZ_VBSN01000044.1"/>
</dbReference>
<dbReference type="NCBIfam" id="TIGR00616">
    <property type="entry name" value="rect"/>
    <property type="match status" value="1"/>
</dbReference>
<organism evidence="1 2">
    <name type="scientific">Dyadobacter flavalbus</name>
    <dbReference type="NCBI Taxonomy" id="2579942"/>
    <lineage>
        <taxon>Bacteria</taxon>
        <taxon>Pseudomonadati</taxon>
        <taxon>Bacteroidota</taxon>
        <taxon>Cytophagia</taxon>
        <taxon>Cytophagales</taxon>
        <taxon>Spirosomataceae</taxon>
        <taxon>Dyadobacter</taxon>
    </lineage>
</organism>
<accession>A0A5M8QXW1</accession>
<evidence type="ECO:0000313" key="2">
    <source>
        <dbReference type="Proteomes" id="UP000323994"/>
    </source>
</evidence>
<proteinExistence type="predicted"/>
<dbReference type="InterPro" id="IPR018330">
    <property type="entry name" value="RecT_fam"/>
</dbReference>
<dbReference type="InterPro" id="IPR004590">
    <property type="entry name" value="ssDNA_annealing_RecT"/>
</dbReference>
<dbReference type="AlphaFoldDB" id="A0A5M8QXW1"/>
<dbReference type="GO" id="GO:0003677">
    <property type="term" value="F:DNA binding"/>
    <property type="evidence" value="ECO:0007669"/>
    <property type="project" value="InterPro"/>
</dbReference>
<name>A0A5M8QXW1_9BACT</name>
<evidence type="ECO:0000313" key="1">
    <source>
        <dbReference type="EMBL" id="KAA6438842.1"/>
    </source>
</evidence>
<dbReference type="EMBL" id="VBSN01000044">
    <property type="protein sequence ID" value="KAA6438842.1"/>
    <property type="molecule type" value="Genomic_DNA"/>
</dbReference>
<protein>
    <submittedName>
        <fullName evidence="1">Recombinase RecT</fullName>
    </submittedName>
</protein>
<gene>
    <name evidence="1" type="ORF">FEM33_15595</name>
</gene>
<dbReference type="GO" id="GO:0006259">
    <property type="term" value="P:DNA metabolic process"/>
    <property type="evidence" value="ECO:0007669"/>
    <property type="project" value="InterPro"/>
</dbReference>